<evidence type="ECO:0000256" key="4">
    <source>
        <dbReference type="ARBA" id="ARBA00023157"/>
    </source>
</evidence>
<evidence type="ECO:0000259" key="12">
    <source>
        <dbReference type="PROSITE" id="PS51828"/>
    </source>
</evidence>
<dbReference type="GO" id="GO:0046597">
    <property type="term" value="P:host-mediated suppression of symbiont invasion"/>
    <property type="evidence" value="ECO:0007669"/>
    <property type="project" value="Ensembl"/>
</dbReference>
<evidence type="ECO:0000313" key="13">
    <source>
        <dbReference type="Ensembl" id="ENSSPUP00000020586.1"/>
    </source>
</evidence>
<dbReference type="GO" id="GO:0030198">
    <property type="term" value="P:extracellular matrix organization"/>
    <property type="evidence" value="ECO:0007669"/>
    <property type="project" value="Ensembl"/>
</dbReference>
<keyword evidence="3 11" id="KW-0732">Signal</keyword>
<dbReference type="Pfam" id="PF00354">
    <property type="entry name" value="Pentaxin"/>
    <property type="match status" value="1"/>
</dbReference>
<dbReference type="GO" id="GO:0050766">
    <property type="term" value="P:positive regulation of phagocytosis"/>
    <property type="evidence" value="ECO:0007669"/>
    <property type="project" value="Ensembl"/>
</dbReference>
<dbReference type="SUPFAM" id="SSF49899">
    <property type="entry name" value="Concanavalin A-like lectins/glucanases"/>
    <property type="match status" value="1"/>
</dbReference>
<protein>
    <recommendedName>
        <fullName evidence="8">Pentraxin-related protein PTX3</fullName>
    </recommendedName>
    <alternativeName>
        <fullName evidence="9">Pentaxin-related protein PTX3</fullName>
    </alternativeName>
</protein>
<evidence type="ECO:0000256" key="1">
    <source>
        <dbReference type="ARBA" id="ARBA00004613"/>
    </source>
</evidence>
<keyword evidence="5" id="KW-0325">Glycoprotein</keyword>
<dbReference type="AlphaFoldDB" id="A0A8D0HKP2"/>
<dbReference type="FunFam" id="2.60.120.200:FF:000110">
    <property type="entry name" value="pentraxin-related protein PTX3"/>
    <property type="match status" value="1"/>
</dbReference>
<dbReference type="Pfam" id="PF26206">
    <property type="entry name" value="PTX3_N"/>
    <property type="match status" value="1"/>
</dbReference>
<evidence type="ECO:0000256" key="5">
    <source>
        <dbReference type="ARBA" id="ARBA00023180"/>
    </source>
</evidence>
<accession>A0A8D0HKP2</accession>
<evidence type="ECO:0000256" key="9">
    <source>
        <dbReference type="ARBA" id="ARBA00083262"/>
    </source>
</evidence>
<proteinExistence type="predicted"/>
<dbReference type="GeneTree" id="ENSGT01100000263515"/>
<evidence type="ECO:0000256" key="10">
    <source>
        <dbReference type="PROSITE-ProRule" id="PRU01172"/>
    </source>
</evidence>
<dbReference type="GO" id="GO:0046790">
    <property type="term" value="F:virion binding"/>
    <property type="evidence" value="ECO:0007669"/>
    <property type="project" value="Ensembl"/>
</dbReference>
<evidence type="ECO:0000256" key="3">
    <source>
        <dbReference type="ARBA" id="ARBA00022729"/>
    </source>
</evidence>
<dbReference type="InterPro" id="IPR013320">
    <property type="entry name" value="ConA-like_dom_sf"/>
</dbReference>
<evidence type="ECO:0000313" key="14">
    <source>
        <dbReference type="Proteomes" id="UP000694392"/>
    </source>
</evidence>
<dbReference type="GO" id="GO:0044871">
    <property type="term" value="P:negative regulation by host of viral glycoprotein metabolic process"/>
    <property type="evidence" value="ECO:0007669"/>
    <property type="project" value="Ensembl"/>
</dbReference>
<dbReference type="PROSITE" id="PS51828">
    <property type="entry name" value="PTX_2"/>
    <property type="match status" value="1"/>
</dbReference>
<evidence type="ECO:0000256" key="8">
    <source>
        <dbReference type="ARBA" id="ARBA00073233"/>
    </source>
</evidence>
<evidence type="ECO:0000256" key="2">
    <source>
        <dbReference type="ARBA" id="ARBA00022525"/>
    </source>
</evidence>
<dbReference type="InterPro" id="IPR058832">
    <property type="entry name" value="PTX3_N"/>
</dbReference>
<dbReference type="SMART" id="SM00159">
    <property type="entry name" value="PTX"/>
    <property type="match status" value="1"/>
</dbReference>
<dbReference type="PRINTS" id="PR00895">
    <property type="entry name" value="PENTAXIN"/>
</dbReference>
<dbReference type="GO" id="GO:0008228">
    <property type="term" value="P:opsonization"/>
    <property type="evidence" value="ECO:0007669"/>
    <property type="project" value="Ensembl"/>
</dbReference>
<name>A0A8D0HKP2_SPHPU</name>
<feature type="signal peptide" evidence="11">
    <location>
        <begin position="1"/>
        <end position="22"/>
    </location>
</feature>
<evidence type="ECO:0000256" key="11">
    <source>
        <dbReference type="SAM" id="SignalP"/>
    </source>
</evidence>
<dbReference type="GO" id="GO:0001872">
    <property type="term" value="F:(1-&gt;3)-beta-D-glucan binding"/>
    <property type="evidence" value="ECO:0007669"/>
    <property type="project" value="Ensembl"/>
</dbReference>
<keyword evidence="14" id="KW-1185">Reference proteome</keyword>
<dbReference type="GO" id="GO:0031012">
    <property type="term" value="C:extracellular matrix"/>
    <property type="evidence" value="ECO:0007669"/>
    <property type="project" value="Ensembl"/>
</dbReference>
<dbReference type="OMA" id="ISCDCQR"/>
<dbReference type="InterPro" id="IPR042837">
    <property type="entry name" value="PTX3"/>
</dbReference>
<gene>
    <name evidence="13" type="primary">PTX3</name>
</gene>
<feature type="chain" id="PRO_5034110432" description="Pentraxin-related protein PTX3" evidence="11">
    <location>
        <begin position="23"/>
        <end position="438"/>
    </location>
</feature>
<sequence length="438" mass="49270">MLQKSKMFSLMLLLFSAFCSLASVLNNDDYDDLLYVNFENEIDSVIPATEETISRDCQREHTEWDKIFIMLENSQMKENMLLQSIDEILKVELQTLRAEMIQFVANFAGTCTTAIERITSQISSQVDQTVSQKSEEVEESRRLRESEQGKILEEILLLSRNTSHRLSHLESVWQRTAKTEAQEMGFQQRDRSSYLARGDNLILNSLWQELRQTRAELKESQKWVMQHLLPAGCETAILFPMRSKKIFASVHPVAEMVPYYFTACLWVKVTEALDKTIIFSYGTKRNPYEIQLYLSGESAILAVGSDKNMLTAQNVISSGQWAHLCGAWSTVNGSASLWANGQLAAAASEIAEGHIIPEGGILQIGQEKNNCCVGGGFDETLAFSGKVTGFNVWDRVLSNEEITRQTRGEDSCNIRGNVVGWGVTEILPHGGAQFVFNH</sequence>
<reference evidence="13" key="1">
    <citation type="submission" date="2025-08" db="UniProtKB">
        <authorList>
            <consortium name="Ensembl"/>
        </authorList>
    </citation>
    <scope>IDENTIFICATION</scope>
</reference>
<dbReference type="GO" id="GO:0001878">
    <property type="term" value="P:response to yeast"/>
    <property type="evidence" value="ECO:0007669"/>
    <property type="project" value="Ensembl"/>
</dbReference>
<comment type="caution">
    <text evidence="10">Lacks conserved residue(s) required for the propagation of feature annotation.</text>
</comment>
<feature type="domain" description="Pentraxin (PTX)" evidence="12">
    <location>
        <begin position="233"/>
        <end position="438"/>
    </location>
</feature>
<dbReference type="InterPro" id="IPR001759">
    <property type="entry name" value="PTX_dom"/>
</dbReference>
<dbReference type="GO" id="GO:0042802">
    <property type="term" value="F:identical protein binding"/>
    <property type="evidence" value="ECO:0007669"/>
    <property type="project" value="Ensembl"/>
</dbReference>
<keyword evidence="2" id="KW-0964">Secreted</keyword>
<dbReference type="GO" id="GO:0005615">
    <property type="term" value="C:extracellular space"/>
    <property type="evidence" value="ECO:0007669"/>
    <property type="project" value="Ensembl"/>
</dbReference>
<dbReference type="GO" id="GO:0001849">
    <property type="term" value="F:complement component C1q complex binding"/>
    <property type="evidence" value="ECO:0007669"/>
    <property type="project" value="Ensembl"/>
</dbReference>
<dbReference type="GO" id="GO:0045429">
    <property type="term" value="P:positive regulation of nitric oxide biosynthetic process"/>
    <property type="evidence" value="ECO:0007669"/>
    <property type="project" value="Ensembl"/>
</dbReference>
<evidence type="ECO:0000256" key="7">
    <source>
        <dbReference type="ARBA" id="ARBA00064758"/>
    </source>
</evidence>
<comment type="subunit">
    <text evidence="7">Homooctamer; disulfide-linked. Binds to C1q.</text>
</comment>
<keyword evidence="4" id="KW-1015">Disulfide bond</keyword>
<dbReference type="Gene3D" id="2.60.120.200">
    <property type="match status" value="1"/>
</dbReference>
<reference evidence="13" key="2">
    <citation type="submission" date="2025-09" db="UniProtKB">
        <authorList>
            <consortium name="Ensembl"/>
        </authorList>
    </citation>
    <scope>IDENTIFICATION</scope>
</reference>
<dbReference type="Ensembl" id="ENSSPUT00000021935.1">
    <property type="protein sequence ID" value="ENSSPUP00000020586.1"/>
    <property type="gene ID" value="ENSSPUG00000015818.1"/>
</dbReference>
<evidence type="ECO:0000256" key="6">
    <source>
        <dbReference type="ARBA" id="ARBA00057134"/>
    </source>
</evidence>
<dbReference type="Proteomes" id="UP000694392">
    <property type="component" value="Unplaced"/>
</dbReference>
<organism evidence="13 14">
    <name type="scientific">Sphenodon punctatus</name>
    <name type="common">Tuatara</name>
    <name type="synonym">Hatteria punctata</name>
    <dbReference type="NCBI Taxonomy" id="8508"/>
    <lineage>
        <taxon>Eukaryota</taxon>
        <taxon>Metazoa</taxon>
        <taxon>Chordata</taxon>
        <taxon>Craniata</taxon>
        <taxon>Vertebrata</taxon>
        <taxon>Euteleostomi</taxon>
        <taxon>Lepidosauria</taxon>
        <taxon>Sphenodontia</taxon>
        <taxon>Sphenodontidae</taxon>
        <taxon>Sphenodon</taxon>
    </lineage>
</organism>
<dbReference type="PANTHER" id="PTHR46943">
    <property type="entry name" value="PENTRAXIN-RELATED PROTEIN PTX3"/>
    <property type="match status" value="1"/>
</dbReference>
<dbReference type="PANTHER" id="PTHR46943:SF1">
    <property type="entry name" value="PENTRAXIN-RELATED PROTEIN PTX3"/>
    <property type="match status" value="1"/>
</dbReference>
<comment type="subcellular location">
    <subcellularLocation>
        <location evidence="1">Secreted</location>
    </subcellularLocation>
</comment>
<comment type="function">
    <text evidence="6">Plays a role in the regulation of innate resistance to pathogens, inflammatory reactions, possibly clearance of self-components and female fertility.</text>
</comment>